<keyword evidence="1" id="KW-0378">Hydrolase</keyword>
<evidence type="ECO:0000259" key="2">
    <source>
        <dbReference type="Pfam" id="PF00326"/>
    </source>
</evidence>
<reference evidence="3 4" key="1">
    <citation type="submission" date="2016-10" db="EMBL/GenBank/DDBJ databases">
        <title>The Draft Genome Sequence of Actinokineospora bangkokensis 44EHWT reveals the biosynthetic pathway of antifungal compounds Thailandins with unusual extender unit butylmalonyl-CoA.</title>
        <authorList>
            <person name="Greule A."/>
            <person name="Intra B."/>
            <person name="Flemming S."/>
            <person name="Rommel M.G."/>
            <person name="Panbangred W."/>
            <person name="Bechthold A."/>
        </authorList>
    </citation>
    <scope>NUCLEOTIDE SEQUENCE [LARGE SCALE GENOMIC DNA]</scope>
    <source>
        <strain evidence="3 4">44EHW</strain>
    </source>
</reference>
<organism evidence="3 4">
    <name type="scientific">Actinokineospora bangkokensis</name>
    <dbReference type="NCBI Taxonomy" id="1193682"/>
    <lineage>
        <taxon>Bacteria</taxon>
        <taxon>Bacillati</taxon>
        <taxon>Actinomycetota</taxon>
        <taxon>Actinomycetes</taxon>
        <taxon>Pseudonocardiales</taxon>
        <taxon>Pseudonocardiaceae</taxon>
        <taxon>Actinokineospora</taxon>
    </lineage>
</organism>
<dbReference type="InterPro" id="IPR029058">
    <property type="entry name" value="AB_hydrolase_fold"/>
</dbReference>
<dbReference type="Proteomes" id="UP000186040">
    <property type="component" value="Unassembled WGS sequence"/>
</dbReference>
<evidence type="ECO:0000313" key="4">
    <source>
        <dbReference type="Proteomes" id="UP000186040"/>
    </source>
</evidence>
<dbReference type="AlphaFoldDB" id="A0A1Q9LMG3"/>
<dbReference type="InterPro" id="IPR001375">
    <property type="entry name" value="Peptidase_S9_cat"/>
</dbReference>
<dbReference type="PANTHER" id="PTHR42776">
    <property type="entry name" value="SERINE PEPTIDASE S9 FAMILY MEMBER"/>
    <property type="match status" value="1"/>
</dbReference>
<proteinExistence type="predicted"/>
<protein>
    <recommendedName>
        <fullName evidence="2">Peptidase S9 prolyl oligopeptidase catalytic domain-containing protein</fullName>
    </recommendedName>
</protein>
<keyword evidence="4" id="KW-1185">Reference proteome</keyword>
<dbReference type="GO" id="GO:0004252">
    <property type="term" value="F:serine-type endopeptidase activity"/>
    <property type="evidence" value="ECO:0007669"/>
    <property type="project" value="TreeGrafter"/>
</dbReference>
<dbReference type="EMBL" id="MKQR01000011">
    <property type="protein sequence ID" value="OLR93189.1"/>
    <property type="molecule type" value="Genomic_DNA"/>
</dbReference>
<evidence type="ECO:0000256" key="1">
    <source>
        <dbReference type="ARBA" id="ARBA00022801"/>
    </source>
</evidence>
<dbReference type="GO" id="GO:0006508">
    <property type="term" value="P:proteolysis"/>
    <property type="evidence" value="ECO:0007669"/>
    <property type="project" value="InterPro"/>
</dbReference>
<gene>
    <name evidence="3" type="ORF">BJP25_16970</name>
</gene>
<name>A0A1Q9LMG3_9PSEU</name>
<dbReference type="Gene3D" id="3.40.50.1820">
    <property type="entry name" value="alpha/beta hydrolase"/>
    <property type="match status" value="1"/>
</dbReference>
<accession>A0A1Q9LMG3</accession>
<dbReference type="PANTHER" id="PTHR42776:SF27">
    <property type="entry name" value="DIPEPTIDYL PEPTIDASE FAMILY MEMBER 6"/>
    <property type="match status" value="1"/>
</dbReference>
<evidence type="ECO:0000313" key="3">
    <source>
        <dbReference type="EMBL" id="OLR93189.1"/>
    </source>
</evidence>
<comment type="caution">
    <text evidence="3">The sequence shown here is derived from an EMBL/GenBank/DDBJ whole genome shotgun (WGS) entry which is preliminary data.</text>
</comment>
<dbReference type="Pfam" id="PF00326">
    <property type="entry name" value="Peptidase_S9"/>
    <property type="match status" value="1"/>
</dbReference>
<sequence length="497" mass="53789">MLGWAGDHHVVLWLPTKPALLWVLDTTHRGAVARRLRVLGRPVRCRVTPGGGLEVLVVLTSRGAAELCLYRADDDTYAPIPGTRGVRGVGGWFDDTIIVEGDRLSLLRLSGGIPTEVPVSWPDGVRAVRSVGRAGLTGIDGLGRSVPGILDPATGGVRWFHDQAGQDAVDLAPSGSRLLTMASADHRFVYRVLDRRGALVGDLVPPPGLATEVTFARDEHHLVGLHQSPAAPPRPAHWALPAASGPAEGGPLRWFHRLVDDVPEWVFTPRDREPRGTVVFLHGGPRGQLRQLYDPVVEALVLAGWAVVGPNYPGSSGYGAAYRERGRGDWGGEDAEAVARRLRSLAADGRPVHLYGQSYGGYLALLVATTTPVAAVAVWAPVTDLPDLSAGMSGVRRRWLDDELGELLGDRARLWERSPLSRAPALAAVPLLIGHGTRDDRSPVAQSHRLLEAVRAVDPRAPVRFFDHPGGHSIPDWSDWNRALVDHYTEAEERTWT</sequence>
<dbReference type="SUPFAM" id="SSF53474">
    <property type="entry name" value="alpha/beta-Hydrolases"/>
    <property type="match status" value="1"/>
</dbReference>
<dbReference type="STRING" id="1193682.BJP25_16970"/>
<feature type="domain" description="Peptidase S9 prolyl oligopeptidase catalytic" evidence="2">
    <location>
        <begin position="300"/>
        <end position="461"/>
    </location>
</feature>